<evidence type="ECO:0000256" key="2">
    <source>
        <dbReference type="SAM" id="Phobius"/>
    </source>
</evidence>
<dbReference type="Pfam" id="PF12869">
    <property type="entry name" value="tRNA_anti-like"/>
    <property type="match status" value="1"/>
</dbReference>
<reference evidence="3 4" key="1">
    <citation type="journal article" date="2017" name="BMC Genomics">
        <title>Genomic analysis of methanogenic archaea reveals a shift towards energy conservation.</title>
        <authorList>
            <person name="Gilmore S.P."/>
            <person name="Henske J.K."/>
            <person name="Sexton J.A."/>
            <person name="Solomon K.V."/>
            <person name="Seppala S."/>
            <person name="Yoo J.I."/>
            <person name="Huyett L.M."/>
            <person name="Pressman A."/>
            <person name="Cogan J.Z."/>
            <person name="Kivenson V."/>
            <person name="Peng X."/>
            <person name="Tan Y."/>
            <person name="Valentine D.L."/>
            <person name="O'Malley M.A."/>
        </authorList>
    </citation>
    <scope>NUCLEOTIDE SEQUENCE [LARGE SCALE GENOMIC DNA]</scope>
    <source>
        <strain evidence="3 4">MC-15</strain>
    </source>
</reference>
<organism evidence="3 4">
    <name type="scientific">Methanosarcina spelaei</name>
    <dbReference type="NCBI Taxonomy" id="1036679"/>
    <lineage>
        <taxon>Archaea</taxon>
        <taxon>Methanobacteriati</taxon>
        <taxon>Methanobacteriota</taxon>
        <taxon>Stenosarchaea group</taxon>
        <taxon>Methanomicrobia</taxon>
        <taxon>Methanosarcinales</taxon>
        <taxon>Methanosarcinaceae</taxon>
        <taxon>Methanosarcina</taxon>
    </lineage>
</organism>
<keyword evidence="2" id="KW-0812">Transmembrane</keyword>
<dbReference type="EMBL" id="LMVP01000526">
    <property type="protein sequence ID" value="PAV11212.1"/>
    <property type="molecule type" value="Genomic_DNA"/>
</dbReference>
<feature type="transmembrane region" description="Helical" evidence="2">
    <location>
        <begin position="12"/>
        <end position="29"/>
    </location>
</feature>
<evidence type="ECO:0000313" key="3">
    <source>
        <dbReference type="EMBL" id="PAV11212.1"/>
    </source>
</evidence>
<dbReference type="AlphaFoldDB" id="A0A2A2HPC4"/>
<feature type="compositionally biased region" description="Low complexity" evidence="1">
    <location>
        <begin position="51"/>
        <end position="60"/>
    </location>
</feature>
<comment type="caution">
    <text evidence="3">The sequence shown here is derived from an EMBL/GenBank/DDBJ whole genome shotgun (WGS) entry which is preliminary data.</text>
</comment>
<dbReference type="InterPro" id="IPR024422">
    <property type="entry name" value="Protein_unknown_function_OB"/>
</dbReference>
<protein>
    <submittedName>
        <fullName evidence="3">Uncharacterized protein</fullName>
    </submittedName>
</protein>
<accession>A0A2A2HPC4</accession>
<sequence>MEFKALNKIIKIILGIFVLLFIVALFSGGDDSTSSQVQEPDTASEAATEQKNVTTSSSNETVKETTSSEEPEKETSSSEEPEKEIVSTSFSDFALYSDSTATSLQKESFFDDNYKGKYVTWSGTVSSVSESYGSYTVQVKHKSSTLVSDVIVKMRDDQKDKLLQLKEGSPITYTAKMTRYGDILGMSAEDGTIE</sequence>
<name>A0A2A2HPC4_9EURY</name>
<feature type="compositionally biased region" description="Polar residues" evidence="1">
    <location>
        <begin position="31"/>
        <end position="50"/>
    </location>
</feature>
<dbReference type="Proteomes" id="UP000218164">
    <property type="component" value="Unassembled WGS sequence"/>
</dbReference>
<evidence type="ECO:0000256" key="1">
    <source>
        <dbReference type="SAM" id="MobiDB-lite"/>
    </source>
</evidence>
<evidence type="ECO:0000313" key="4">
    <source>
        <dbReference type="Proteomes" id="UP000218164"/>
    </source>
</evidence>
<proteinExistence type="predicted"/>
<feature type="region of interest" description="Disordered" evidence="1">
    <location>
        <begin position="31"/>
        <end position="85"/>
    </location>
</feature>
<keyword evidence="2" id="KW-0472">Membrane</keyword>
<gene>
    <name evidence="3" type="ORF">ASJ81_11165</name>
</gene>
<keyword evidence="2" id="KW-1133">Transmembrane helix</keyword>
<keyword evidence="4" id="KW-1185">Reference proteome</keyword>
<feature type="compositionally biased region" description="Acidic residues" evidence="1">
    <location>
        <begin position="67"/>
        <end position="82"/>
    </location>
</feature>